<evidence type="ECO:0000313" key="3">
    <source>
        <dbReference type="Proteomes" id="UP000218231"/>
    </source>
</evidence>
<evidence type="ECO:0000256" key="1">
    <source>
        <dbReference type="SAM" id="MobiDB-lite"/>
    </source>
</evidence>
<feature type="compositionally biased region" description="Polar residues" evidence="1">
    <location>
        <begin position="114"/>
        <end position="126"/>
    </location>
</feature>
<comment type="caution">
    <text evidence="2">The sequence shown here is derived from an EMBL/GenBank/DDBJ whole genome shotgun (WGS) entry which is preliminary data.</text>
</comment>
<feature type="region of interest" description="Disordered" evidence="1">
    <location>
        <begin position="79"/>
        <end position="126"/>
    </location>
</feature>
<sequence>MVQTRVNMPSDDRFADARHFSRTSSTPPKYCDEAILDILREKTCSRFTKNKLADPMRRTREFVRSASEGLDKVEQMLSGYSISRNAGPEPAPEHQQRYGGAKSPTSQAGGGRPTVQSLFSQLDNAG</sequence>
<keyword evidence="3" id="KW-1185">Reference proteome</keyword>
<proteinExistence type="predicted"/>
<name>A0A2A2KXR8_9BILA</name>
<gene>
    <name evidence="2" type="ORF">WR25_21205</name>
</gene>
<reference evidence="2 3" key="1">
    <citation type="journal article" date="2017" name="Curr. Biol.">
        <title>Genome architecture and evolution of a unichromosomal asexual nematode.</title>
        <authorList>
            <person name="Fradin H."/>
            <person name="Zegar C."/>
            <person name="Gutwein M."/>
            <person name="Lucas J."/>
            <person name="Kovtun M."/>
            <person name="Corcoran D."/>
            <person name="Baugh L.R."/>
            <person name="Kiontke K."/>
            <person name="Gunsalus K."/>
            <person name="Fitch D.H."/>
            <person name="Piano F."/>
        </authorList>
    </citation>
    <scope>NUCLEOTIDE SEQUENCE [LARGE SCALE GENOMIC DNA]</scope>
    <source>
        <strain evidence="2">PF1309</strain>
    </source>
</reference>
<organism evidence="2 3">
    <name type="scientific">Diploscapter pachys</name>
    <dbReference type="NCBI Taxonomy" id="2018661"/>
    <lineage>
        <taxon>Eukaryota</taxon>
        <taxon>Metazoa</taxon>
        <taxon>Ecdysozoa</taxon>
        <taxon>Nematoda</taxon>
        <taxon>Chromadorea</taxon>
        <taxon>Rhabditida</taxon>
        <taxon>Rhabditina</taxon>
        <taxon>Rhabditomorpha</taxon>
        <taxon>Rhabditoidea</taxon>
        <taxon>Rhabditidae</taxon>
        <taxon>Diploscapter</taxon>
    </lineage>
</organism>
<protein>
    <submittedName>
        <fullName evidence="2">Uncharacterized protein</fullName>
    </submittedName>
</protein>
<evidence type="ECO:0000313" key="2">
    <source>
        <dbReference type="EMBL" id="PAV78672.1"/>
    </source>
</evidence>
<dbReference type="Proteomes" id="UP000218231">
    <property type="component" value="Unassembled WGS sequence"/>
</dbReference>
<dbReference type="EMBL" id="LIAE01007537">
    <property type="protein sequence ID" value="PAV78672.1"/>
    <property type="molecule type" value="Genomic_DNA"/>
</dbReference>
<dbReference type="AlphaFoldDB" id="A0A2A2KXR8"/>
<accession>A0A2A2KXR8</accession>